<dbReference type="Pfam" id="PF03625">
    <property type="entry name" value="DUF302"/>
    <property type="match status" value="1"/>
</dbReference>
<dbReference type="InterPro" id="IPR016796">
    <property type="entry name" value="UCP021774"/>
</dbReference>
<evidence type="ECO:0000313" key="2">
    <source>
        <dbReference type="EMBL" id="EKB50498.1"/>
    </source>
</evidence>
<dbReference type="AlphaFoldDB" id="K1LJI8"/>
<dbReference type="Proteomes" id="UP000004478">
    <property type="component" value="Unassembled WGS sequence"/>
</dbReference>
<organism evidence="2 3">
    <name type="scientific">Cecembia lonarensis (strain CCUG 58316 / KCTC 22772 / LW9)</name>
    <dbReference type="NCBI Taxonomy" id="1225176"/>
    <lineage>
        <taxon>Bacteria</taxon>
        <taxon>Pseudomonadati</taxon>
        <taxon>Bacteroidota</taxon>
        <taxon>Cytophagia</taxon>
        <taxon>Cytophagales</taxon>
        <taxon>Cyclobacteriaceae</taxon>
        <taxon>Cecembia</taxon>
    </lineage>
</organism>
<feature type="domain" description="DUF302" evidence="1">
    <location>
        <begin position="36"/>
        <end position="99"/>
    </location>
</feature>
<dbReference type="PANTHER" id="PTHR38342">
    <property type="entry name" value="SLR5037 PROTEIN"/>
    <property type="match status" value="1"/>
</dbReference>
<dbReference type="Gene3D" id="3.30.310.70">
    <property type="entry name" value="TT1751-like domain"/>
    <property type="match status" value="1"/>
</dbReference>
<dbReference type="SUPFAM" id="SSF103247">
    <property type="entry name" value="TT1751-like"/>
    <property type="match status" value="1"/>
</dbReference>
<dbReference type="InterPro" id="IPR005180">
    <property type="entry name" value="DUF302"/>
</dbReference>
<dbReference type="PANTHER" id="PTHR38342:SF1">
    <property type="entry name" value="SLR5037 PROTEIN"/>
    <property type="match status" value="1"/>
</dbReference>
<reference evidence="2 3" key="1">
    <citation type="journal article" date="2012" name="J. Bacteriol.">
        <title>Draft Genome Sequence of Cecembia lonarensis Strain LW9T, Isolated from Lonar Lake, a Haloalkaline Lake in India.</title>
        <authorList>
            <person name="Shivaji S."/>
            <person name="Ara S."/>
            <person name="Singh A."/>
            <person name="Pinnaka A.K."/>
        </authorList>
    </citation>
    <scope>NUCLEOTIDE SEQUENCE [LARGE SCALE GENOMIC DNA]</scope>
    <source>
        <strain evidence="2 3">LW9</strain>
    </source>
</reference>
<protein>
    <recommendedName>
        <fullName evidence="1">DUF302 domain-containing protein</fullName>
    </recommendedName>
</protein>
<dbReference type="RefSeq" id="WP_009183924.1">
    <property type="nucleotide sequence ID" value="NZ_AMGM01000008.1"/>
</dbReference>
<dbReference type="CDD" id="cd14797">
    <property type="entry name" value="DUF302"/>
    <property type="match status" value="1"/>
</dbReference>
<evidence type="ECO:0000313" key="3">
    <source>
        <dbReference type="Proteomes" id="UP000004478"/>
    </source>
</evidence>
<name>K1LJI8_CECL9</name>
<dbReference type="PIRSF" id="PIRSF021774">
    <property type="entry name" value="UCP021774"/>
    <property type="match status" value="1"/>
</dbReference>
<dbReference type="PATRIC" id="fig|1225176.3.peg.944"/>
<comment type="caution">
    <text evidence="2">The sequence shown here is derived from an EMBL/GenBank/DDBJ whole genome shotgun (WGS) entry which is preliminary data.</text>
</comment>
<gene>
    <name evidence="2" type="ORF">B879_00880</name>
</gene>
<accession>K1LJI8</accession>
<sequence length="130" mass="14240">MKYHITKSVSNQDFPLLREKVITALKEEGFGVLTEIDIQATMKKKLDKDYLPFVILGACNPVFADKVLSIDPNMSALLPCNVSLRKLDSGEIEISAIDPIAAMSNLGNPAIEPLATEVRKKLENVVASVQ</sequence>
<dbReference type="OrthoDB" id="9791067at2"/>
<evidence type="ECO:0000259" key="1">
    <source>
        <dbReference type="Pfam" id="PF03625"/>
    </source>
</evidence>
<dbReference type="EMBL" id="AMGM01000008">
    <property type="protein sequence ID" value="EKB50498.1"/>
    <property type="molecule type" value="Genomic_DNA"/>
</dbReference>
<dbReference type="InterPro" id="IPR035923">
    <property type="entry name" value="TT1751-like_sf"/>
</dbReference>
<proteinExistence type="predicted"/>
<keyword evidence="3" id="KW-1185">Reference proteome</keyword>